<comment type="domain">
    <text evidence="13">The Q motif is unique to and characteristic of the DEAD box family of RNA helicases and controls ATP binding and hydrolysis.</text>
</comment>
<dbReference type="Gene3D" id="3.40.50.300">
    <property type="entry name" value="P-loop containing nucleotide triphosphate hydrolases"/>
    <property type="match status" value="2"/>
</dbReference>
<name>A0A0K0DD86_ANGCA</name>
<dbReference type="SMART" id="SM00487">
    <property type="entry name" value="DEXDc"/>
    <property type="match status" value="1"/>
</dbReference>
<evidence type="ECO:0000256" key="13">
    <source>
        <dbReference type="RuleBase" id="RU365068"/>
    </source>
</evidence>
<dbReference type="STRING" id="6313.A0A0K0DD86"/>
<evidence type="ECO:0000256" key="4">
    <source>
        <dbReference type="ARBA" id="ARBA00022741"/>
    </source>
</evidence>
<feature type="compositionally biased region" description="Basic and acidic residues" evidence="14">
    <location>
        <begin position="222"/>
        <end position="233"/>
    </location>
</feature>
<evidence type="ECO:0000259" key="16">
    <source>
        <dbReference type="PROSITE" id="PS51194"/>
    </source>
</evidence>
<dbReference type="Pfam" id="PF01951">
    <property type="entry name" value="Archease"/>
    <property type="match status" value="1"/>
</dbReference>
<dbReference type="Proteomes" id="UP000035642">
    <property type="component" value="Unassembled WGS sequence"/>
</dbReference>
<dbReference type="GO" id="GO:0003724">
    <property type="term" value="F:RNA helicase activity"/>
    <property type="evidence" value="ECO:0007669"/>
    <property type="project" value="UniProtKB-EC"/>
</dbReference>
<evidence type="ECO:0000256" key="3">
    <source>
        <dbReference type="ARBA" id="ARBA00022723"/>
    </source>
</evidence>
<comment type="similarity">
    <text evidence="10">Belongs to the DEAD box helicase family. DDX18/HAS1 subfamily.</text>
</comment>
<dbReference type="InterPro" id="IPR044773">
    <property type="entry name" value="DDX18/Has1_DEADc"/>
</dbReference>
<evidence type="ECO:0000256" key="1">
    <source>
        <dbReference type="ARBA" id="ARBA00007963"/>
    </source>
</evidence>
<dbReference type="SMART" id="SM01178">
    <property type="entry name" value="DUF4217"/>
    <property type="match status" value="1"/>
</dbReference>
<evidence type="ECO:0000256" key="9">
    <source>
        <dbReference type="ARBA" id="ARBA00022884"/>
    </source>
</evidence>
<dbReference type="GO" id="GO:0046872">
    <property type="term" value="F:metal ion binding"/>
    <property type="evidence" value="ECO:0007669"/>
    <property type="project" value="UniProtKB-KW"/>
</dbReference>
<dbReference type="GO" id="GO:0003723">
    <property type="term" value="F:RNA binding"/>
    <property type="evidence" value="ECO:0007669"/>
    <property type="project" value="UniProtKB-UniRule"/>
</dbReference>
<evidence type="ECO:0000256" key="10">
    <source>
        <dbReference type="ARBA" id="ARBA00024357"/>
    </source>
</evidence>
<dbReference type="InterPro" id="IPR011545">
    <property type="entry name" value="DEAD/DEAH_box_helicase_dom"/>
</dbReference>
<dbReference type="InterPro" id="IPR027417">
    <property type="entry name" value="P-loop_NTPase"/>
</dbReference>
<evidence type="ECO:0000256" key="12">
    <source>
        <dbReference type="RuleBase" id="RU000492"/>
    </source>
</evidence>
<dbReference type="CDD" id="cd17942">
    <property type="entry name" value="DEADc_DDX18"/>
    <property type="match status" value="1"/>
</dbReference>
<evidence type="ECO:0000256" key="14">
    <source>
        <dbReference type="SAM" id="MobiDB-lite"/>
    </source>
</evidence>
<sequence>MSLDRIGISQDQNSNFSLGETGFHLMAKRPRPSKGSIEDEVVDTEISGNFLGESSKNTSGYCYLDHPADVQVHAWGPDLASAIAQAVTATYGYMTDLECVEEQFSMFYSAKANDLQGLLHAVMAEALCGFQSEPFFVGRRVIVRSLDLNTWTAEFEVFGECFSLQKHTQLTDVKAITYSNMQIHENANRCDIFMGMDVKKKVLKRKLEKMKATQAKLRRKERMKEAQEEKEIKEEVEDHDSEQKSENGFAENTVPPESSIKEDVASFLSGSKFDRLKGKVNDRLLEAIRKMGFTSMTEIQAKSIEPLLEGRDMLASAKTGSGKTLAFLIPAVELLLKLDWKQYNGTGVIIISPTRELSMQTYGVLTELLEGTSLSHGLVMGGSNRKAEQDKLIKGVAVLVATPGRLLDHLQNTESFVFKNMKCLVIDEADRILDIGFEIEMQQILRYLPKKRQTMLFSATHTPKVDELVKLSLHSNPLKLSVSEKSEVATVEGLQQEVFQGYVVCPSEKRFLLLFTFLRKNKSKKVMVFFSSCNSVKYHNELLNYIDVPCMSIHGKQKQEKRTSTFFQFCQAEVGILLCTDVAARGLDIPAVDWIVQYDPPDEPREYIHRVGRTARGEDGRGNALLILRPEELGFLRYLRAAKVVLNEFEFSWAKIANIQSQLENLIEKNYYLNKSAKEAYKCYVRAYDSHSLKVGDKISLSSLQDIFDVNKLDLIAVCKSFGFAVPPFVDLPISHKPKVKVRSQLSGAEYRKRPMAFTFKQKHKK</sequence>
<keyword evidence="7" id="KW-0106">Calcium</keyword>
<evidence type="ECO:0000256" key="8">
    <source>
        <dbReference type="ARBA" id="ARBA00022840"/>
    </source>
</evidence>
<dbReference type="Pfam" id="PF00270">
    <property type="entry name" value="DEAD"/>
    <property type="match status" value="1"/>
</dbReference>
<dbReference type="SUPFAM" id="SSF69819">
    <property type="entry name" value="MTH1598-like"/>
    <property type="match status" value="1"/>
</dbReference>
<evidence type="ECO:0000256" key="6">
    <source>
        <dbReference type="ARBA" id="ARBA00022806"/>
    </source>
</evidence>
<feature type="domain" description="Helicase ATP-binding" evidence="15">
    <location>
        <begin position="304"/>
        <end position="479"/>
    </location>
</feature>
<keyword evidence="2" id="KW-0819">tRNA processing</keyword>
<dbReference type="PROSITE" id="PS51192">
    <property type="entry name" value="HELICASE_ATP_BIND_1"/>
    <property type="match status" value="1"/>
</dbReference>
<dbReference type="PROSITE" id="PS00039">
    <property type="entry name" value="DEAD_ATP_HELICASE"/>
    <property type="match status" value="1"/>
</dbReference>
<keyword evidence="17" id="KW-1185">Reference proteome</keyword>
<dbReference type="PANTHER" id="PTHR24031">
    <property type="entry name" value="RNA HELICASE"/>
    <property type="match status" value="1"/>
</dbReference>
<dbReference type="GO" id="GO:0008033">
    <property type="term" value="P:tRNA processing"/>
    <property type="evidence" value="ECO:0007669"/>
    <property type="project" value="UniProtKB-KW"/>
</dbReference>
<evidence type="ECO:0000313" key="18">
    <source>
        <dbReference type="WBParaSite" id="ACAC_0000864801-mRNA-1"/>
    </source>
</evidence>
<dbReference type="InterPro" id="IPR025313">
    <property type="entry name" value="SPB4-like_CTE"/>
</dbReference>
<dbReference type="Pfam" id="PF00271">
    <property type="entry name" value="Helicase_C"/>
    <property type="match status" value="1"/>
</dbReference>
<dbReference type="GO" id="GO:0005524">
    <property type="term" value="F:ATP binding"/>
    <property type="evidence" value="ECO:0007669"/>
    <property type="project" value="UniProtKB-UniRule"/>
</dbReference>
<dbReference type="InterPro" id="IPR036820">
    <property type="entry name" value="Archease_dom_sf"/>
</dbReference>
<keyword evidence="6 12" id="KW-0347">Helicase</keyword>
<protein>
    <recommendedName>
        <fullName evidence="13">ATP-dependent RNA helicase</fullName>
        <ecNumber evidence="13">3.6.4.13</ecNumber>
    </recommendedName>
</protein>
<dbReference type="InterPro" id="IPR000629">
    <property type="entry name" value="RNA-helicase_DEAD-box_CS"/>
</dbReference>
<dbReference type="InterPro" id="IPR023572">
    <property type="entry name" value="Archease_dom"/>
</dbReference>
<dbReference type="PROSITE" id="PS51194">
    <property type="entry name" value="HELICASE_CTER"/>
    <property type="match status" value="1"/>
</dbReference>
<keyword evidence="9 13" id="KW-0694">RNA-binding</keyword>
<evidence type="ECO:0000256" key="11">
    <source>
        <dbReference type="ARBA" id="ARBA00047984"/>
    </source>
</evidence>
<feature type="region of interest" description="Disordered" evidence="14">
    <location>
        <begin position="214"/>
        <end position="256"/>
    </location>
</feature>
<reference evidence="17" key="1">
    <citation type="submission" date="2012-09" db="EMBL/GenBank/DDBJ databases">
        <authorList>
            <person name="Martin A.A."/>
        </authorList>
    </citation>
    <scope>NUCLEOTIDE SEQUENCE</scope>
</reference>
<evidence type="ECO:0000256" key="5">
    <source>
        <dbReference type="ARBA" id="ARBA00022801"/>
    </source>
</evidence>
<dbReference type="EC" id="3.6.4.13" evidence="13"/>
<evidence type="ECO:0000259" key="15">
    <source>
        <dbReference type="PROSITE" id="PS51192"/>
    </source>
</evidence>
<dbReference type="FunFam" id="3.40.50.300:FF:000379">
    <property type="entry name" value="RNA helicase"/>
    <property type="match status" value="1"/>
</dbReference>
<dbReference type="GO" id="GO:0043186">
    <property type="term" value="C:P granule"/>
    <property type="evidence" value="ECO:0007669"/>
    <property type="project" value="UniProtKB-ARBA"/>
</dbReference>
<dbReference type="Pfam" id="PF13959">
    <property type="entry name" value="CTE_SPB4"/>
    <property type="match status" value="1"/>
</dbReference>
<dbReference type="SMART" id="SM00490">
    <property type="entry name" value="HELICc"/>
    <property type="match status" value="1"/>
</dbReference>
<dbReference type="AlphaFoldDB" id="A0A0K0DD86"/>
<keyword evidence="8 12" id="KW-0067">ATP-binding</keyword>
<evidence type="ECO:0000313" key="17">
    <source>
        <dbReference type="Proteomes" id="UP000035642"/>
    </source>
</evidence>
<feature type="domain" description="Helicase C-terminal" evidence="16">
    <location>
        <begin position="497"/>
        <end position="667"/>
    </location>
</feature>
<dbReference type="InterPro" id="IPR014001">
    <property type="entry name" value="Helicase_ATP-bd"/>
</dbReference>
<proteinExistence type="inferred from homology"/>
<evidence type="ECO:0000256" key="2">
    <source>
        <dbReference type="ARBA" id="ARBA00022694"/>
    </source>
</evidence>
<accession>A0A0K0DD86</accession>
<dbReference type="GO" id="GO:0016887">
    <property type="term" value="F:ATP hydrolysis activity"/>
    <property type="evidence" value="ECO:0007669"/>
    <property type="project" value="RHEA"/>
</dbReference>
<reference evidence="18" key="2">
    <citation type="submission" date="2017-02" db="UniProtKB">
        <authorList>
            <consortium name="WormBaseParasite"/>
        </authorList>
    </citation>
    <scope>IDENTIFICATION</scope>
</reference>
<keyword evidence="4 12" id="KW-0547">Nucleotide-binding</keyword>
<dbReference type="Gene3D" id="3.55.10.10">
    <property type="entry name" value="Archease domain"/>
    <property type="match status" value="1"/>
</dbReference>
<dbReference type="CDD" id="cd18787">
    <property type="entry name" value="SF2_C_DEAD"/>
    <property type="match status" value="1"/>
</dbReference>
<comment type="catalytic activity">
    <reaction evidence="11 13">
        <text>ATP + H2O = ADP + phosphate + H(+)</text>
        <dbReference type="Rhea" id="RHEA:13065"/>
        <dbReference type="ChEBI" id="CHEBI:15377"/>
        <dbReference type="ChEBI" id="CHEBI:15378"/>
        <dbReference type="ChEBI" id="CHEBI:30616"/>
        <dbReference type="ChEBI" id="CHEBI:43474"/>
        <dbReference type="ChEBI" id="CHEBI:456216"/>
        <dbReference type="EC" id="3.6.4.13"/>
    </reaction>
</comment>
<comment type="similarity">
    <text evidence="1">Belongs to the archease family.</text>
</comment>
<dbReference type="SUPFAM" id="SSF52540">
    <property type="entry name" value="P-loop containing nucleoside triphosphate hydrolases"/>
    <property type="match status" value="1"/>
</dbReference>
<keyword evidence="5 12" id="KW-0378">Hydrolase</keyword>
<dbReference type="WBParaSite" id="ACAC_0000864801-mRNA-1">
    <property type="protein sequence ID" value="ACAC_0000864801-mRNA-1"/>
    <property type="gene ID" value="ACAC_0000864801"/>
</dbReference>
<comment type="function">
    <text evidence="13">RNA helicase.</text>
</comment>
<organism evidence="17 18">
    <name type="scientific">Angiostrongylus cantonensis</name>
    <name type="common">Rat lungworm</name>
    <dbReference type="NCBI Taxonomy" id="6313"/>
    <lineage>
        <taxon>Eukaryota</taxon>
        <taxon>Metazoa</taxon>
        <taxon>Ecdysozoa</taxon>
        <taxon>Nematoda</taxon>
        <taxon>Chromadorea</taxon>
        <taxon>Rhabditida</taxon>
        <taxon>Rhabditina</taxon>
        <taxon>Rhabditomorpha</taxon>
        <taxon>Strongyloidea</taxon>
        <taxon>Metastrongylidae</taxon>
        <taxon>Angiostrongylus</taxon>
    </lineage>
</organism>
<keyword evidence="3" id="KW-0479">Metal-binding</keyword>
<evidence type="ECO:0000256" key="7">
    <source>
        <dbReference type="ARBA" id="ARBA00022837"/>
    </source>
</evidence>
<dbReference type="InterPro" id="IPR001650">
    <property type="entry name" value="Helicase_C-like"/>
</dbReference>